<comment type="similarity">
    <text evidence="3">Belongs to the eIF-6 family.</text>
</comment>
<dbReference type="STRING" id="304371.MCP_0011"/>
<reference evidence="4 5" key="2">
    <citation type="journal article" date="2008" name="Int. J. Syst. Evol. Microbiol.">
        <title>Methanocella paludicola gen. nov., sp. nov., a methane-producing archaeon, the first isolate of the lineage 'Rice Cluster I', and proposal of the new archaeal order Methanocellales ord. nov.</title>
        <authorList>
            <person name="Sakai S."/>
            <person name="Imachi H."/>
            <person name="Hanada S."/>
            <person name="Ohashi A."/>
            <person name="Harada H."/>
            <person name="Kamagata Y."/>
        </authorList>
    </citation>
    <scope>NUCLEOTIDE SEQUENCE [LARGE SCALE GENOMIC DNA]</scope>
    <source>
        <strain evidence="5">DSM 17711 / JCM 13418 / NBRC 101707 / SANAE</strain>
    </source>
</reference>
<name>D1YUG1_METPS</name>
<dbReference type="NCBIfam" id="TIGR00323">
    <property type="entry name" value="eIF-6"/>
    <property type="match status" value="1"/>
</dbReference>
<keyword evidence="2 3" id="KW-0648">Protein biosynthesis</keyword>
<accession>D1YUG1</accession>
<organism evidence="4 5">
    <name type="scientific">Methanocella paludicola (strain DSM 17711 / JCM 13418 / NBRC 101707 / SANAE)</name>
    <dbReference type="NCBI Taxonomy" id="304371"/>
    <lineage>
        <taxon>Archaea</taxon>
        <taxon>Methanobacteriati</taxon>
        <taxon>Methanobacteriota</taxon>
        <taxon>Stenosarchaea group</taxon>
        <taxon>Methanomicrobia</taxon>
        <taxon>Methanocellales</taxon>
        <taxon>Methanocellaceae</taxon>
        <taxon>Methanocella</taxon>
    </lineage>
</organism>
<dbReference type="Proteomes" id="UP000001882">
    <property type="component" value="Chromosome"/>
</dbReference>
<dbReference type="NCBIfam" id="NF003130">
    <property type="entry name" value="PRK04046.2-1"/>
    <property type="match status" value="1"/>
</dbReference>
<dbReference type="eggNOG" id="arCOG04176">
    <property type="taxonomic scope" value="Archaea"/>
</dbReference>
<evidence type="ECO:0000313" key="4">
    <source>
        <dbReference type="EMBL" id="BAI60083.1"/>
    </source>
</evidence>
<evidence type="ECO:0000256" key="3">
    <source>
        <dbReference type="HAMAP-Rule" id="MF_00032"/>
    </source>
</evidence>
<dbReference type="Pfam" id="PF01912">
    <property type="entry name" value="eIF-6"/>
    <property type="match status" value="1"/>
</dbReference>
<dbReference type="FunCoup" id="D1YUG1">
    <property type="interactions" value="146"/>
</dbReference>
<dbReference type="GO" id="GO:0043022">
    <property type="term" value="F:ribosome binding"/>
    <property type="evidence" value="ECO:0007669"/>
    <property type="project" value="InterPro"/>
</dbReference>
<gene>
    <name evidence="4" type="primary">aif6</name>
    <name evidence="3" type="synonym">eif6</name>
    <name evidence="4" type="ordered locus">MCP_0011</name>
</gene>
<dbReference type="AlphaFoldDB" id="D1YUG1"/>
<evidence type="ECO:0000313" key="5">
    <source>
        <dbReference type="Proteomes" id="UP000001882"/>
    </source>
</evidence>
<dbReference type="KEGG" id="mpd:MCP_0011"/>
<dbReference type="SUPFAM" id="SSF55909">
    <property type="entry name" value="Pentein"/>
    <property type="match status" value="1"/>
</dbReference>
<dbReference type="InParanoid" id="D1YUG1"/>
<evidence type="ECO:0000256" key="2">
    <source>
        <dbReference type="ARBA" id="ARBA00022917"/>
    </source>
</evidence>
<reference evidence="5" key="3">
    <citation type="journal article" date="2011" name="PLoS ONE">
        <title>Genome sequence of a mesophilic hydrogenotrophic methanogen Methanocella paludicola, the first cultivated representative of the order Methanocellales.</title>
        <authorList>
            <person name="Sakai S."/>
            <person name="Takaki Y."/>
            <person name="Shimamura S."/>
            <person name="Sekine M."/>
            <person name="Tajima T."/>
            <person name="Kosugi H."/>
            <person name="Ichikawa N."/>
            <person name="Tasumi E."/>
            <person name="Hiraki A.T."/>
            <person name="Shimizu A."/>
            <person name="Kato Y."/>
            <person name="Nishiko R."/>
            <person name="Mori K."/>
            <person name="Fujita N."/>
            <person name="Imachi H."/>
            <person name="Takai K."/>
        </authorList>
    </citation>
    <scope>NUCLEOTIDE SEQUENCE [LARGE SCALE GENOMIC DNA]</scope>
    <source>
        <strain evidence="5">DSM 17711 / JCM 13418 / NBRC 101707 / SANAE</strain>
    </source>
</reference>
<keyword evidence="1 3" id="KW-0396">Initiation factor</keyword>
<dbReference type="Gene3D" id="3.75.10.10">
    <property type="entry name" value="L-arginine/glycine Amidinotransferase, Chain A"/>
    <property type="match status" value="1"/>
</dbReference>
<dbReference type="EMBL" id="AP011532">
    <property type="protein sequence ID" value="BAI60083.1"/>
    <property type="molecule type" value="Genomic_DNA"/>
</dbReference>
<sequence length="220" mass="23120">MIRQLDFYGYPYVGIYGANTENYVVLPPDLPAHTADEAAETLGVAAIRTLINDSTLIGSMMTGNSNGFIVSDLALEREVAALEKALPTARLKGKMTAAGNIILANDTAALVHPALSDRHLEVIRDTLKVDVRRGTIGGLKTVGMAGVATNKGLLVHPRATEEELSALEELFRLPVDIGTVSFGSPLVGSAILATTKGLVTGTKTSGPEVGRIEDALQLGE</sequence>
<dbReference type="GO" id="GO:0042256">
    <property type="term" value="P:cytosolic ribosome assembly"/>
    <property type="evidence" value="ECO:0007669"/>
    <property type="project" value="InterPro"/>
</dbReference>
<evidence type="ECO:0000256" key="1">
    <source>
        <dbReference type="ARBA" id="ARBA00022540"/>
    </source>
</evidence>
<dbReference type="RefSeq" id="WP_012898763.1">
    <property type="nucleotide sequence ID" value="NC_013665.1"/>
</dbReference>
<protein>
    <recommendedName>
        <fullName evidence="3">Translation initiation factor 6</fullName>
        <shortName evidence="3">aIF-6</shortName>
    </recommendedName>
</protein>
<dbReference type="GO" id="GO:0003743">
    <property type="term" value="F:translation initiation factor activity"/>
    <property type="evidence" value="ECO:0007669"/>
    <property type="project" value="UniProtKB-UniRule"/>
</dbReference>
<dbReference type="OrthoDB" id="33582at2157"/>
<dbReference type="GeneID" id="8683134"/>
<proteinExistence type="inferred from homology"/>
<dbReference type="InterPro" id="IPR002769">
    <property type="entry name" value="eIF6"/>
</dbReference>
<dbReference type="PANTHER" id="PTHR10784">
    <property type="entry name" value="TRANSLATION INITIATION FACTOR 6"/>
    <property type="match status" value="1"/>
</dbReference>
<reference evidence="4 5" key="1">
    <citation type="journal article" date="2007" name="Appl. Environ. Microbiol.">
        <title>Isolation of key methanogens for global methane emission from rice paddy fields: a novel isolate affiliated with the clone cluster rice cluster I.</title>
        <authorList>
            <person name="Sakai S."/>
            <person name="Imachi H."/>
            <person name="Sekiguchi Y."/>
            <person name="Ohashi A."/>
            <person name="Harada H."/>
            <person name="Kamagata Y."/>
        </authorList>
    </citation>
    <scope>NUCLEOTIDE SEQUENCE [LARGE SCALE GENOMIC DNA]</scope>
    <source>
        <strain evidence="5">DSM 17711 / JCM 13418 / NBRC 101707 / SANAE</strain>
    </source>
</reference>
<dbReference type="PIRSF" id="PIRSF006413">
    <property type="entry name" value="IF-6"/>
    <property type="match status" value="1"/>
</dbReference>
<comment type="function">
    <text evidence="3">Binds to the 50S ribosomal subunit and prevents its association with the 30S ribosomal subunit to form the 70S initiation complex.</text>
</comment>
<dbReference type="HAMAP" id="MF_00032">
    <property type="entry name" value="eIF_6"/>
    <property type="match status" value="1"/>
</dbReference>
<keyword evidence="5" id="KW-1185">Reference proteome</keyword>
<dbReference type="SMART" id="SM00654">
    <property type="entry name" value="eIF6"/>
    <property type="match status" value="1"/>
</dbReference>